<dbReference type="EMBL" id="FMHG01000001">
    <property type="protein sequence ID" value="SCJ58452.1"/>
    <property type="molecule type" value="Genomic_DNA"/>
</dbReference>
<organism evidence="2">
    <name type="scientific">uncultured Anaerotruncus sp</name>
    <dbReference type="NCBI Taxonomy" id="905011"/>
    <lineage>
        <taxon>Bacteria</taxon>
        <taxon>Bacillati</taxon>
        <taxon>Bacillota</taxon>
        <taxon>Clostridia</taxon>
        <taxon>Eubacteriales</taxon>
        <taxon>Oscillospiraceae</taxon>
        <taxon>Anaerotruncus</taxon>
        <taxon>environmental samples</taxon>
    </lineage>
</organism>
<evidence type="ECO:0000256" key="1">
    <source>
        <dbReference type="SAM" id="Coils"/>
    </source>
</evidence>
<name>A0A1C6HL21_9FIRM</name>
<proteinExistence type="predicted"/>
<reference evidence="2" key="1">
    <citation type="submission" date="2015-09" db="EMBL/GenBank/DDBJ databases">
        <authorList>
            <consortium name="Pathogen Informatics"/>
        </authorList>
    </citation>
    <scope>NUCLEOTIDE SEQUENCE</scope>
    <source>
        <strain evidence="2">2789STDY5834896</strain>
    </source>
</reference>
<gene>
    <name evidence="2" type="ORF">SAMEA3545359_00921</name>
</gene>
<feature type="coiled-coil region" evidence="1">
    <location>
        <begin position="28"/>
        <end position="56"/>
    </location>
</feature>
<sequence>MDRGIETPYDARLRETRELLELYGRADAREIKRALLEALTEREQALQRRAADHCRRCGEQR</sequence>
<keyword evidence="1" id="KW-0175">Coiled coil</keyword>
<dbReference type="AlphaFoldDB" id="A0A1C6HL21"/>
<accession>A0A1C6HL21</accession>
<protein>
    <submittedName>
        <fullName evidence="2">Uncharacterized protein</fullName>
    </submittedName>
</protein>
<evidence type="ECO:0000313" key="2">
    <source>
        <dbReference type="EMBL" id="SCJ58452.1"/>
    </source>
</evidence>